<evidence type="ECO:0000256" key="5">
    <source>
        <dbReference type="ARBA" id="ARBA00022692"/>
    </source>
</evidence>
<keyword evidence="10" id="KW-1185">Reference proteome</keyword>
<dbReference type="NCBIfam" id="TIGR00797">
    <property type="entry name" value="matE"/>
    <property type="match status" value="1"/>
</dbReference>
<feature type="transmembrane region" description="Helical" evidence="8">
    <location>
        <begin position="19"/>
        <end position="37"/>
    </location>
</feature>
<dbReference type="Proteomes" id="UP000188342">
    <property type="component" value="Unassembled WGS sequence"/>
</dbReference>
<dbReference type="PIRSF" id="PIRSF006603">
    <property type="entry name" value="DinF"/>
    <property type="match status" value="1"/>
</dbReference>
<keyword evidence="6 8" id="KW-1133">Transmembrane helix</keyword>
<dbReference type="STRING" id="1255658.FM114_06290"/>
<accession>A0A1R4J9A4</accession>
<evidence type="ECO:0000256" key="2">
    <source>
        <dbReference type="ARBA" id="ARBA00010199"/>
    </source>
</evidence>
<feature type="transmembrane region" description="Helical" evidence="8">
    <location>
        <begin position="385"/>
        <end position="404"/>
    </location>
</feature>
<keyword evidence="5 8" id="KW-0812">Transmembrane</keyword>
<sequence>MVPSPTSPPQTRTSLSQEILALAIPAFATLVSEPLLLMADSAMVGHLGTRQLAGLGLASSVLNIINGLCVFLAYGTTSLVARRIGAGDSRRALAGGIDGMALGLGLGSLLAVVLNLTAPTVIGWYGAGPEVSSQAVDYLRIACWGLPMLLLMLASTGVLRGMKDTRTPLTVAVSMNLANIGLNALFMYGMGMGIRGSATGTLLAQAIGASVLTAVVLRGAVRAGVPLGVRVHGVLEAARGGIWLVMRSAWLQASLAVTVAVAARTGQVGLAGHQVTNSIWSFLCLALDALAIAAQAMVGHELGRGDAGKVRSITAKLCWWGVAGGLVFAAGLVLVRGVLAPVFTPDAEVQQLLVRLLLVLALITPIGGIVFVLDGVLIGAGDARYLAFAGMVATLAYVPMALAVDHAGRGVIWLWLAYGGYLLARVATLALRARSDAWMRLGA</sequence>
<feature type="transmembrane region" description="Helical" evidence="8">
    <location>
        <begin position="319"/>
        <end position="340"/>
    </location>
</feature>
<evidence type="ECO:0000256" key="7">
    <source>
        <dbReference type="ARBA" id="ARBA00023136"/>
    </source>
</evidence>
<evidence type="ECO:0000313" key="10">
    <source>
        <dbReference type="Proteomes" id="UP000188342"/>
    </source>
</evidence>
<dbReference type="GO" id="GO:0015297">
    <property type="term" value="F:antiporter activity"/>
    <property type="evidence" value="ECO:0007669"/>
    <property type="project" value="InterPro"/>
</dbReference>
<evidence type="ECO:0000256" key="4">
    <source>
        <dbReference type="ARBA" id="ARBA00022475"/>
    </source>
</evidence>
<feature type="transmembrane region" description="Helical" evidence="8">
    <location>
        <begin position="352"/>
        <end position="373"/>
    </location>
</feature>
<name>A0A1R4J9A4_9ACTN</name>
<comment type="subcellular location">
    <subcellularLocation>
        <location evidence="1">Cell membrane</location>
        <topology evidence="1">Multi-pass membrane protein</topology>
    </subcellularLocation>
</comment>
<feature type="transmembrane region" description="Helical" evidence="8">
    <location>
        <begin position="57"/>
        <end position="81"/>
    </location>
</feature>
<dbReference type="InterPro" id="IPR048279">
    <property type="entry name" value="MdtK-like"/>
</dbReference>
<feature type="transmembrane region" description="Helical" evidence="8">
    <location>
        <begin position="242"/>
        <end position="263"/>
    </location>
</feature>
<feature type="transmembrane region" description="Helical" evidence="8">
    <location>
        <begin position="410"/>
        <end position="431"/>
    </location>
</feature>
<organism evidence="9 10">
    <name type="scientific">Luteococcus japonicus LSP_Lj1</name>
    <dbReference type="NCBI Taxonomy" id="1255658"/>
    <lineage>
        <taxon>Bacteria</taxon>
        <taxon>Bacillati</taxon>
        <taxon>Actinomycetota</taxon>
        <taxon>Actinomycetes</taxon>
        <taxon>Propionibacteriales</taxon>
        <taxon>Propionibacteriaceae</taxon>
        <taxon>Luteococcus</taxon>
    </lineage>
</organism>
<dbReference type="InterPro" id="IPR002528">
    <property type="entry name" value="MATE_fam"/>
</dbReference>
<feature type="transmembrane region" description="Helical" evidence="8">
    <location>
        <begin position="102"/>
        <end position="126"/>
    </location>
</feature>
<dbReference type="InterPro" id="IPR044644">
    <property type="entry name" value="DinF-like"/>
</dbReference>
<evidence type="ECO:0000256" key="6">
    <source>
        <dbReference type="ARBA" id="ARBA00022989"/>
    </source>
</evidence>
<reference evidence="9 10" key="1">
    <citation type="submission" date="2017-02" db="EMBL/GenBank/DDBJ databases">
        <authorList>
            <person name="Peterson S.W."/>
        </authorList>
    </citation>
    <scope>NUCLEOTIDE SEQUENCE [LARGE SCALE GENOMIC DNA]</scope>
    <source>
        <strain evidence="9 10">LSP_Lj1</strain>
    </source>
</reference>
<dbReference type="PANTHER" id="PTHR42893">
    <property type="entry name" value="PROTEIN DETOXIFICATION 44, CHLOROPLASTIC-RELATED"/>
    <property type="match status" value="1"/>
</dbReference>
<evidence type="ECO:0000313" key="9">
    <source>
        <dbReference type="EMBL" id="SJN28666.1"/>
    </source>
</evidence>
<comment type="similarity">
    <text evidence="2">Belongs to the multi antimicrobial extrusion (MATE) (TC 2.A.66.1) family.</text>
</comment>
<dbReference type="GO" id="GO:0005886">
    <property type="term" value="C:plasma membrane"/>
    <property type="evidence" value="ECO:0007669"/>
    <property type="project" value="UniProtKB-SubCell"/>
</dbReference>
<feature type="transmembrane region" description="Helical" evidence="8">
    <location>
        <begin position="278"/>
        <end position="298"/>
    </location>
</feature>
<gene>
    <name evidence="9" type="ORF">FM114_06290</name>
</gene>
<dbReference type="GO" id="GO:0042910">
    <property type="term" value="F:xenobiotic transmembrane transporter activity"/>
    <property type="evidence" value="ECO:0007669"/>
    <property type="project" value="InterPro"/>
</dbReference>
<dbReference type="EMBL" id="FUKQ01000024">
    <property type="protein sequence ID" value="SJN28666.1"/>
    <property type="molecule type" value="Genomic_DNA"/>
</dbReference>
<protein>
    <submittedName>
        <fullName evidence="9">DNA-damage-inducible protein F</fullName>
    </submittedName>
</protein>
<keyword evidence="3" id="KW-0813">Transport</keyword>
<keyword evidence="7 8" id="KW-0472">Membrane</keyword>
<dbReference type="PANTHER" id="PTHR42893:SF46">
    <property type="entry name" value="PROTEIN DETOXIFICATION 44, CHLOROPLASTIC"/>
    <property type="match status" value="1"/>
</dbReference>
<feature type="transmembrane region" description="Helical" evidence="8">
    <location>
        <begin position="202"/>
        <end position="221"/>
    </location>
</feature>
<proteinExistence type="inferred from homology"/>
<keyword evidence="4" id="KW-1003">Cell membrane</keyword>
<feature type="transmembrane region" description="Helical" evidence="8">
    <location>
        <begin position="138"/>
        <end position="159"/>
    </location>
</feature>
<dbReference type="AlphaFoldDB" id="A0A1R4J9A4"/>
<dbReference type="Pfam" id="PF01554">
    <property type="entry name" value="MatE"/>
    <property type="match status" value="2"/>
</dbReference>
<evidence type="ECO:0000256" key="8">
    <source>
        <dbReference type="SAM" id="Phobius"/>
    </source>
</evidence>
<feature type="transmembrane region" description="Helical" evidence="8">
    <location>
        <begin position="171"/>
        <end position="190"/>
    </location>
</feature>
<evidence type="ECO:0000256" key="3">
    <source>
        <dbReference type="ARBA" id="ARBA00022448"/>
    </source>
</evidence>
<evidence type="ECO:0000256" key="1">
    <source>
        <dbReference type="ARBA" id="ARBA00004651"/>
    </source>
</evidence>